<sequence>MASQWQFSLEQLRKTPSMVPLETEIARRVKGVDWLMRVGATLMMGLGPCLTAATYLHRFYMRRMLEDYHELEIAATCLFLASKTEESGVRLDDLVTVTLSKVHACHPSEVAGKYDNEAKRWEQAILANEEVLLEVLCFDFDVRHAHAQLADLVGGPSKLDPKLISCLWSVAHDSYRTPLCILESPQVIAAACFLFAQCLVDGPRGSTLADRISDPQSEWRRALGVSENDLQSIAVSLTILCQYYRAHKPDFGKPDTSLYKLIEPPPTGNIDVPLLFQPLSTSQHSNGGFAAPSLDYAGSKTPQDSPLPPSTTPLGPVPPFPADASHTSKGPA</sequence>
<feature type="transmembrane region" description="Helical" evidence="3">
    <location>
        <begin position="34"/>
        <end position="56"/>
    </location>
</feature>
<feature type="region of interest" description="Disordered" evidence="2">
    <location>
        <begin position="287"/>
        <end position="332"/>
    </location>
</feature>
<dbReference type="eggNOG" id="KOG0834">
    <property type="taxonomic scope" value="Eukaryota"/>
</dbReference>
<comment type="caution">
    <text evidence="5">The sequence shown here is derived from an EMBL/GenBank/DDBJ whole genome shotgun (WGS) entry which is preliminary data.</text>
</comment>
<accession>G4T7I0</accession>
<dbReference type="HOGENOM" id="CLU_022000_4_0_1"/>
<keyword evidence="3" id="KW-1133">Transmembrane helix</keyword>
<dbReference type="OMA" id="MLEDYHE"/>
<keyword evidence="1" id="KW-0195">Cyclin</keyword>
<dbReference type="FunCoup" id="G4T7I0">
    <property type="interactions" value="504"/>
</dbReference>
<dbReference type="STRING" id="1109443.G4T7I0"/>
<dbReference type="InterPro" id="IPR036915">
    <property type="entry name" value="Cyclin-like_sf"/>
</dbReference>
<gene>
    <name evidence="5" type="ORF">PIIN_01093</name>
</gene>
<name>G4T7I0_SERID</name>
<evidence type="ECO:0000313" key="5">
    <source>
        <dbReference type="EMBL" id="CCA67260.1"/>
    </source>
</evidence>
<feature type="compositionally biased region" description="Pro residues" evidence="2">
    <location>
        <begin position="305"/>
        <end position="321"/>
    </location>
</feature>
<dbReference type="Pfam" id="PF00134">
    <property type="entry name" value="Cyclin_N"/>
    <property type="match status" value="1"/>
</dbReference>
<dbReference type="SMART" id="SM00385">
    <property type="entry name" value="CYCLIN"/>
    <property type="match status" value="1"/>
</dbReference>
<comment type="similarity">
    <text evidence="1">Belongs to the cyclin family.</text>
</comment>
<feature type="domain" description="Cyclin-like" evidence="4">
    <location>
        <begin position="33"/>
        <end position="134"/>
    </location>
</feature>
<keyword evidence="3" id="KW-0472">Membrane</keyword>
<evidence type="ECO:0000259" key="4">
    <source>
        <dbReference type="SMART" id="SM00385"/>
    </source>
</evidence>
<dbReference type="GO" id="GO:0016538">
    <property type="term" value="F:cyclin-dependent protein serine/threonine kinase regulator activity"/>
    <property type="evidence" value="ECO:0007669"/>
    <property type="project" value="InterPro"/>
</dbReference>
<dbReference type="InterPro" id="IPR013763">
    <property type="entry name" value="Cyclin-like_dom"/>
</dbReference>
<reference evidence="5 6" key="1">
    <citation type="journal article" date="2011" name="PLoS Pathog.">
        <title>Endophytic Life Strategies Decoded by Genome and Transcriptome Analyses of the Mutualistic Root Symbiont Piriformospora indica.</title>
        <authorList>
            <person name="Zuccaro A."/>
            <person name="Lahrmann U."/>
            <person name="Guldener U."/>
            <person name="Langen G."/>
            <person name="Pfiffi S."/>
            <person name="Biedenkopf D."/>
            <person name="Wong P."/>
            <person name="Samans B."/>
            <person name="Grimm C."/>
            <person name="Basiewicz M."/>
            <person name="Murat C."/>
            <person name="Martin F."/>
            <person name="Kogel K.H."/>
        </authorList>
    </citation>
    <scope>NUCLEOTIDE SEQUENCE [LARGE SCALE GENOMIC DNA]</scope>
    <source>
        <strain evidence="5 6">DSM 11827</strain>
    </source>
</reference>
<evidence type="ECO:0000256" key="3">
    <source>
        <dbReference type="SAM" id="Phobius"/>
    </source>
</evidence>
<dbReference type="Gene3D" id="1.10.472.10">
    <property type="entry name" value="Cyclin-like"/>
    <property type="match status" value="2"/>
</dbReference>
<dbReference type="OrthoDB" id="25002at2759"/>
<dbReference type="GO" id="GO:0006357">
    <property type="term" value="P:regulation of transcription by RNA polymerase II"/>
    <property type="evidence" value="ECO:0007669"/>
    <property type="project" value="InterPro"/>
</dbReference>
<keyword evidence="3" id="KW-0812">Transmembrane</keyword>
<organism evidence="5 6">
    <name type="scientific">Serendipita indica (strain DSM 11827)</name>
    <name type="common">Root endophyte fungus</name>
    <name type="synonym">Piriformospora indica</name>
    <dbReference type="NCBI Taxonomy" id="1109443"/>
    <lineage>
        <taxon>Eukaryota</taxon>
        <taxon>Fungi</taxon>
        <taxon>Dikarya</taxon>
        <taxon>Basidiomycota</taxon>
        <taxon>Agaricomycotina</taxon>
        <taxon>Agaricomycetes</taxon>
        <taxon>Sebacinales</taxon>
        <taxon>Serendipitaceae</taxon>
        <taxon>Serendipita</taxon>
    </lineage>
</organism>
<dbReference type="InParanoid" id="G4T7I0"/>
<dbReference type="AlphaFoldDB" id="G4T7I0"/>
<dbReference type="CDD" id="cd20546">
    <property type="entry name" value="CYCLIN_SpCG1C_ScCTK2-like_rpt2"/>
    <property type="match status" value="1"/>
</dbReference>
<dbReference type="InterPro" id="IPR006671">
    <property type="entry name" value="Cyclin_N"/>
</dbReference>
<keyword evidence="6" id="KW-1185">Reference proteome</keyword>
<evidence type="ECO:0000256" key="2">
    <source>
        <dbReference type="SAM" id="MobiDB-lite"/>
    </source>
</evidence>
<dbReference type="SUPFAM" id="SSF47954">
    <property type="entry name" value="Cyclin-like"/>
    <property type="match status" value="2"/>
</dbReference>
<protein>
    <recommendedName>
        <fullName evidence="4">Cyclin-like domain-containing protein</fullName>
    </recommendedName>
</protein>
<proteinExistence type="inferred from homology"/>
<dbReference type="EMBL" id="CAFZ01000011">
    <property type="protein sequence ID" value="CCA67260.1"/>
    <property type="molecule type" value="Genomic_DNA"/>
</dbReference>
<evidence type="ECO:0000256" key="1">
    <source>
        <dbReference type="RuleBase" id="RU000383"/>
    </source>
</evidence>
<dbReference type="Proteomes" id="UP000007148">
    <property type="component" value="Unassembled WGS sequence"/>
</dbReference>
<evidence type="ECO:0000313" key="6">
    <source>
        <dbReference type="Proteomes" id="UP000007148"/>
    </source>
</evidence>
<dbReference type="InterPro" id="IPR043198">
    <property type="entry name" value="Cyclin/Ssn8"/>
</dbReference>
<dbReference type="PANTHER" id="PTHR10026">
    <property type="entry name" value="CYCLIN"/>
    <property type="match status" value="1"/>
</dbReference>